<accession>L8WR79</accession>
<feature type="domain" description="Protein kinase" evidence="1">
    <location>
        <begin position="712"/>
        <end position="938"/>
    </location>
</feature>
<keyword evidence="3" id="KW-1185">Reference proteome</keyword>
<proteinExistence type="predicted"/>
<dbReference type="HOGENOM" id="CLU_013871_2_3_1"/>
<dbReference type="EMBL" id="AFRT01001852">
    <property type="protein sequence ID" value="ELU39258.1"/>
    <property type="molecule type" value="Genomic_DNA"/>
</dbReference>
<dbReference type="InterPro" id="IPR011009">
    <property type="entry name" value="Kinase-like_dom_sf"/>
</dbReference>
<sequence>MLPIYGQSNHLNPTLVESNALTLILIPFFSRIWPENYSVSMPPSTETSSNVTESRDSNEIGFGDSLVCLILLHPTPPHGNATLKTTPALWVSNYYSTIQIGHFRPLSALIWSKGKRYTQQRGERRLGVWECILGDRLCSPICIRILDLDDSGGHGMRIQGVRAAMCGKGEVEGAGVSPARDFSRPIIKNASPRTLELNLLQQHLSVASPAMSRCQSASKSARPMPVDTEQIDGSLDFLPGAPGFGSARERWRASIPLGSAGSDCYGAPGSLSVALRRSSTLLNPSGRDSGIRVTCPNTLHQPTTEWPVMVTVNSSFFLNCYILGDGTYDPFSVEVSSDESMTVTGLVRQIARDYEATTTRKLAISDVYRVHLTREELPNLASTPEEYFNSRKMYMMDLVEDHWPDPQQVHRRSVHVLIRGVIGPVSVAATVGLEQQSSTSEREDQVSDIISLIARIEYFSSLNDSSAAAANPNRFAEQQWGKNYMLNGRPHTHTGPPIILYHPVFGNFLTNLKSSNQLSPKFYDSIFEYFWASQRIYHAEAGSRASNRDENTRTILEDLLGKLWRATEDGPNPDAVATGSNGGACLFIEMKDEIGTGGGDPSIQTAYSYSRFWRNSQLKDRCCCPSILIAIAGPWMCVLGAVLLDRPVVQPLTDYIWVGINPSRPWDVAFVARVFYSILVARKELEVYYAKLTSTSSMDSFDPKPLAAPFFPYPNYFIGEGGNRIKFTYKGYLKRTSLKSSQLGPSKSQLIPSKLVFLAECFETDPTTLIVIKFVESYDADAHKLLAEAGLAPQLLYDGAANANENVRLGPDYRMIVMEYIAGVDLGRYTGSTLPQCVSADVDRAVTLLHNSNFVFGDLRPPNVMLVKDVAGAVVGAKLIDFDWCGKHQEERYPFSMNTEIDWASGVGPGALLDKVHDIDMKNRLFALYEVDNTGSHG</sequence>
<dbReference type="InterPro" id="IPR000719">
    <property type="entry name" value="Prot_kinase_dom"/>
</dbReference>
<dbReference type="Proteomes" id="UP000011668">
    <property type="component" value="Unassembled WGS sequence"/>
</dbReference>
<dbReference type="SUPFAM" id="SSF56112">
    <property type="entry name" value="Protein kinase-like (PK-like)"/>
    <property type="match status" value="1"/>
</dbReference>
<dbReference type="OrthoDB" id="4062651at2759"/>
<name>L8WR79_THACA</name>
<dbReference type="GO" id="GO:0005524">
    <property type="term" value="F:ATP binding"/>
    <property type="evidence" value="ECO:0007669"/>
    <property type="project" value="InterPro"/>
</dbReference>
<comment type="caution">
    <text evidence="2">The sequence shown here is derived from an EMBL/GenBank/DDBJ whole genome shotgun (WGS) entry which is preliminary data.</text>
</comment>
<organism evidence="2 3">
    <name type="scientific">Thanatephorus cucumeris (strain AG1-IA)</name>
    <name type="common">Rice sheath blight fungus</name>
    <name type="synonym">Rhizoctonia solani</name>
    <dbReference type="NCBI Taxonomy" id="983506"/>
    <lineage>
        <taxon>Eukaryota</taxon>
        <taxon>Fungi</taxon>
        <taxon>Dikarya</taxon>
        <taxon>Basidiomycota</taxon>
        <taxon>Agaricomycotina</taxon>
        <taxon>Agaricomycetes</taxon>
        <taxon>Cantharellales</taxon>
        <taxon>Ceratobasidiaceae</taxon>
        <taxon>Rhizoctonia</taxon>
        <taxon>Rhizoctonia solani AG-1</taxon>
    </lineage>
</organism>
<dbReference type="AlphaFoldDB" id="L8WR79"/>
<keyword evidence="2" id="KW-0808">Transferase</keyword>
<dbReference type="Gene3D" id="1.10.510.10">
    <property type="entry name" value="Transferase(Phosphotransferase) domain 1"/>
    <property type="match status" value="1"/>
</dbReference>
<evidence type="ECO:0000313" key="2">
    <source>
        <dbReference type="EMBL" id="ELU39258.1"/>
    </source>
</evidence>
<protein>
    <submittedName>
        <fullName evidence="2">Pkinase domain-containing protein</fullName>
    </submittedName>
</protein>
<evidence type="ECO:0000313" key="3">
    <source>
        <dbReference type="Proteomes" id="UP000011668"/>
    </source>
</evidence>
<dbReference type="PROSITE" id="PS50011">
    <property type="entry name" value="PROTEIN_KINASE_DOM"/>
    <property type="match status" value="1"/>
</dbReference>
<reference evidence="2 3" key="1">
    <citation type="journal article" date="2013" name="Nat. Commun.">
        <title>The evolution and pathogenic mechanisms of the rice sheath blight pathogen.</title>
        <authorList>
            <person name="Zheng A."/>
            <person name="Lin R."/>
            <person name="Xu L."/>
            <person name="Qin P."/>
            <person name="Tang C."/>
            <person name="Ai P."/>
            <person name="Zhang D."/>
            <person name="Liu Y."/>
            <person name="Sun Z."/>
            <person name="Feng H."/>
            <person name="Wang Y."/>
            <person name="Chen Y."/>
            <person name="Liang X."/>
            <person name="Fu R."/>
            <person name="Li Q."/>
            <person name="Zhang J."/>
            <person name="Yu X."/>
            <person name="Xie Z."/>
            <person name="Ding L."/>
            <person name="Guan P."/>
            <person name="Tang J."/>
            <person name="Liang Y."/>
            <person name="Wang S."/>
            <person name="Deng Q."/>
            <person name="Li S."/>
            <person name="Zhu J."/>
            <person name="Wang L."/>
            <person name="Liu H."/>
            <person name="Li P."/>
        </authorList>
    </citation>
    <scope>NUCLEOTIDE SEQUENCE [LARGE SCALE GENOMIC DNA]</scope>
    <source>
        <strain evidence="3">AG-1 IA</strain>
    </source>
</reference>
<dbReference type="GO" id="GO:0004672">
    <property type="term" value="F:protein kinase activity"/>
    <property type="evidence" value="ECO:0007669"/>
    <property type="project" value="InterPro"/>
</dbReference>
<keyword evidence="2" id="KW-0418">Kinase</keyword>
<dbReference type="STRING" id="983506.L8WR79"/>
<evidence type="ECO:0000259" key="1">
    <source>
        <dbReference type="PROSITE" id="PS50011"/>
    </source>
</evidence>
<gene>
    <name evidence="2" type="ORF">AG1IA_06713</name>
</gene>